<reference evidence="2 3" key="1">
    <citation type="submission" date="2024-04" db="EMBL/GenBank/DDBJ databases">
        <title>Tritrichomonas musculus Genome.</title>
        <authorList>
            <person name="Alves-Ferreira E."/>
            <person name="Grigg M."/>
            <person name="Lorenzi H."/>
            <person name="Galac M."/>
        </authorList>
    </citation>
    <scope>NUCLEOTIDE SEQUENCE [LARGE SCALE GENOMIC DNA]</scope>
    <source>
        <strain evidence="2 3">EAF2021</strain>
    </source>
</reference>
<evidence type="ECO:0008006" key="4">
    <source>
        <dbReference type="Google" id="ProtNLM"/>
    </source>
</evidence>
<feature type="coiled-coil region" evidence="1">
    <location>
        <begin position="341"/>
        <end position="473"/>
    </location>
</feature>
<feature type="coiled-coil region" evidence="1">
    <location>
        <begin position="741"/>
        <end position="792"/>
    </location>
</feature>
<comment type="caution">
    <text evidence="2">The sequence shown here is derived from an EMBL/GenBank/DDBJ whole genome shotgun (WGS) entry which is preliminary data.</text>
</comment>
<evidence type="ECO:0000313" key="3">
    <source>
        <dbReference type="Proteomes" id="UP001470230"/>
    </source>
</evidence>
<evidence type="ECO:0000313" key="2">
    <source>
        <dbReference type="EMBL" id="KAK8900178.1"/>
    </source>
</evidence>
<organism evidence="2 3">
    <name type="scientific">Tritrichomonas musculus</name>
    <dbReference type="NCBI Taxonomy" id="1915356"/>
    <lineage>
        <taxon>Eukaryota</taxon>
        <taxon>Metamonada</taxon>
        <taxon>Parabasalia</taxon>
        <taxon>Tritrichomonadida</taxon>
        <taxon>Tritrichomonadidae</taxon>
        <taxon>Tritrichomonas</taxon>
    </lineage>
</organism>
<feature type="coiled-coil region" evidence="1">
    <location>
        <begin position="7"/>
        <end position="147"/>
    </location>
</feature>
<keyword evidence="1" id="KW-0175">Coiled coil</keyword>
<feature type="coiled-coil region" evidence="1">
    <location>
        <begin position="228"/>
        <end position="262"/>
    </location>
</feature>
<dbReference type="Proteomes" id="UP001470230">
    <property type="component" value="Unassembled WGS sequence"/>
</dbReference>
<protein>
    <recommendedName>
        <fullName evidence="4">GRIP domain-containing protein</fullName>
    </recommendedName>
</protein>
<feature type="coiled-coil region" evidence="1">
    <location>
        <begin position="580"/>
        <end position="697"/>
    </location>
</feature>
<dbReference type="EMBL" id="JAPFFF010000001">
    <property type="protein sequence ID" value="KAK8900178.1"/>
    <property type="molecule type" value="Genomic_DNA"/>
</dbReference>
<accession>A0ABR2L9Z0</accession>
<sequence length="985" mass="114715">MNEQLNLASLQQENTILSQKNSQLLQDLQTLQKQFRSAVEVSNSFDSLSQKNSELQNQVHTIGNEKEDLQRRLNIALCRIEKLNDTISTEKQNCNLNSLNEINLLKNKLEDEKRKNSSQLSKIQIKIQNLEEEIKFKNKTIEQNNIEFESIFKAATQHFNQIIDNNDDLVRLLLIPPQLPEIEPQIITEPVIVKKKKKKAKPRASNQKIQQEIYDRAKVEAEIRDQCEAFYTQQLNEISALNKELQNKNDRLIKESENFKSNSLRLTEENSKLRIQIQCEKNEQESKIINQSIQFNDKIRDLTSQLNSSEQSNDLFKKQISPLLSKVHYLEQQNKILMKQLNKVKSSNSSLQEDNDKLVQENDVLSQKNNEMQTKLSQFSKSSNDLQSLTKKLQSSVNEKNAENQKLKLTITALQRSSQLQNDEIESQKDQLNKTSQMLQEETERSSKLQISIKQIEKKCQILEETAKTSQEKLYKSKEPCECDTILPLSVWSVPEMPEELIDIVEQVANNQTLKFPAKIRQVLSIICKFYISKCERCEKELNQKQDDEITEQSKILDFSNHLKLTFPEINSNFEDFLDNKEIQQKMKDTNNEIRKNSKSLKIEKDILEKKILDILLYLQVDSVEEAMKVIKEMSDNISNLEILNNDHVKNISILTKRFENLKIDFTKRISDLNKEIEKQKNLFNNMANDNELLNEKLIEANHIIEQNQESYEHKTRENQVIFNAKVNEYEKQNSLLHDQINSQNSTNAKLNENIENLKKELQKATNTILILKKKQNSLIEQIKQIASYKEENDKIYNQKILNERNIFDQKLGQESEKFKLQINDLTELNEKLKNQIENYENLNENLKSQISDLSIRLQKAELKFETVMKEAERDKIVIDSQHKSEILALKNDFSEKIAEKESLVNKAKREVMSLVALHFCSLFDANSEMNEANFAIFVKAIKNRLADLVSCENKLRVLLQIGPQQSIVDCVAQLLLSNTQMLGK</sequence>
<keyword evidence="3" id="KW-1185">Reference proteome</keyword>
<gene>
    <name evidence="2" type="ORF">M9Y10_002501</name>
</gene>
<evidence type="ECO:0000256" key="1">
    <source>
        <dbReference type="SAM" id="Coils"/>
    </source>
</evidence>
<name>A0ABR2L9Z0_9EUKA</name>
<feature type="coiled-coil region" evidence="1">
    <location>
        <begin position="816"/>
        <end position="911"/>
    </location>
</feature>
<proteinExistence type="predicted"/>